<dbReference type="GO" id="GO:0000796">
    <property type="term" value="C:condensin complex"/>
    <property type="evidence" value="ECO:0007669"/>
    <property type="project" value="InterPro"/>
</dbReference>
<name>X6MJN6_RETFI</name>
<comment type="caution">
    <text evidence="12">The sequence shown here is derived from an EMBL/GenBank/DDBJ whole genome shotgun (WGS) entry which is preliminary data.</text>
</comment>
<keyword evidence="6" id="KW-0963">Cytoplasm</keyword>
<keyword evidence="13" id="KW-1185">Reference proteome</keyword>
<evidence type="ECO:0000256" key="4">
    <source>
        <dbReference type="ARBA" id="ARBA00016065"/>
    </source>
</evidence>
<evidence type="ECO:0000313" key="12">
    <source>
        <dbReference type="EMBL" id="ETO14069.1"/>
    </source>
</evidence>
<keyword evidence="10" id="KW-0131">Cell cycle</keyword>
<accession>X6MJN6</accession>
<dbReference type="PANTHER" id="PTHR13108:SF9">
    <property type="entry name" value="CONDENSIN COMPLEX SUBUNIT 2"/>
    <property type="match status" value="1"/>
</dbReference>
<dbReference type="AlphaFoldDB" id="X6MJN6"/>
<comment type="similarity">
    <text evidence="3">Belongs to the CND2 (condensin subunit 2) family.</text>
</comment>
<keyword evidence="8" id="KW-0498">Mitosis</keyword>
<evidence type="ECO:0000256" key="8">
    <source>
        <dbReference type="ARBA" id="ARBA00022776"/>
    </source>
</evidence>
<evidence type="ECO:0000313" key="13">
    <source>
        <dbReference type="Proteomes" id="UP000023152"/>
    </source>
</evidence>
<keyword evidence="5" id="KW-0158">Chromosome</keyword>
<keyword evidence="9" id="KW-0226">DNA condensation</keyword>
<gene>
    <name evidence="12" type="ORF">RFI_23297</name>
</gene>
<dbReference type="GO" id="GO:0003682">
    <property type="term" value="F:chromatin binding"/>
    <property type="evidence" value="ECO:0007669"/>
    <property type="project" value="TreeGrafter"/>
</dbReference>
<feature type="compositionally biased region" description="Polar residues" evidence="11">
    <location>
        <begin position="22"/>
        <end position="31"/>
    </location>
</feature>
<feature type="region of interest" description="Disordered" evidence="11">
    <location>
        <begin position="1"/>
        <end position="36"/>
    </location>
</feature>
<dbReference type="Proteomes" id="UP000023152">
    <property type="component" value="Unassembled WGS sequence"/>
</dbReference>
<dbReference type="OrthoDB" id="362021at2759"/>
<dbReference type="InterPro" id="IPR022816">
    <property type="entry name" value="Condensin_barren_su2"/>
</dbReference>
<evidence type="ECO:0000256" key="2">
    <source>
        <dbReference type="ARBA" id="ARBA00004496"/>
    </source>
</evidence>
<dbReference type="GO" id="GO:0005737">
    <property type="term" value="C:cytoplasm"/>
    <property type="evidence" value="ECO:0007669"/>
    <property type="project" value="UniProtKB-SubCell"/>
</dbReference>
<evidence type="ECO:0000256" key="7">
    <source>
        <dbReference type="ARBA" id="ARBA00022618"/>
    </source>
</evidence>
<evidence type="ECO:0000256" key="11">
    <source>
        <dbReference type="SAM" id="MobiDB-lite"/>
    </source>
</evidence>
<evidence type="ECO:0000256" key="1">
    <source>
        <dbReference type="ARBA" id="ARBA00004286"/>
    </source>
</evidence>
<proteinExistence type="inferred from homology"/>
<evidence type="ECO:0000256" key="10">
    <source>
        <dbReference type="ARBA" id="ARBA00023306"/>
    </source>
</evidence>
<dbReference type="PANTHER" id="PTHR13108">
    <property type="entry name" value="CONDENSIN COMPLEX SUBUNIT 2"/>
    <property type="match status" value="1"/>
</dbReference>
<evidence type="ECO:0000256" key="5">
    <source>
        <dbReference type="ARBA" id="ARBA00022454"/>
    </source>
</evidence>
<dbReference type="EMBL" id="ASPP01020234">
    <property type="protein sequence ID" value="ETO14069.1"/>
    <property type="molecule type" value="Genomic_DNA"/>
</dbReference>
<protein>
    <recommendedName>
        <fullName evidence="4">Condensin complex subunit 2</fullName>
    </recommendedName>
</protein>
<organism evidence="12 13">
    <name type="scientific">Reticulomyxa filosa</name>
    <dbReference type="NCBI Taxonomy" id="46433"/>
    <lineage>
        <taxon>Eukaryota</taxon>
        <taxon>Sar</taxon>
        <taxon>Rhizaria</taxon>
        <taxon>Retaria</taxon>
        <taxon>Foraminifera</taxon>
        <taxon>Monothalamids</taxon>
        <taxon>Reticulomyxidae</taxon>
        <taxon>Reticulomyxa</taxon>
    </lineage>
</organism>
<reference evidence="12 13" key="1">
    <citation type="journal article" date="2013" name="Curr. Biol.">
        <title>The Genome of the Foraminiferan Reticulomyxa filosa.</title>
        <authorList>
            <person name="Glockner G."/>
            <person name="Hulsmann N."/>
            <person name="Schleicher M."/>
            <person name="Noegel A.A."/>
            <person name="Eichinger L."/>
            <person name="Gallinger C."/>
            <person name="Pawlowski J."/>
            <person name="Sierra R."/>
            <person name="Euteneuer U."/>
            <person name="Pillet L."/>
            <person name="Moustafa A."/>
            <person name="Platzer M."/>
            <person name="Groth M."/>
            <person name="Szafranski K."/>
            <person name="Schliwa M."/>
        </authorList>
    </citation>
    <scope>NUCLEOTIDE SEQUENCE [LARGE SCALE GENOMIC DNA]</scope>
</reference>
<comment type="subcellular location">
    <subcellularLocation>
        <location evidence="1">Chromosome</location>
    </subcellularLocation>
    <subcellularLocation>
        <location evidence="2">Cytoplasm</location>
    </subcellularLocation>
</comment>
<dbReference type="GO" id="GO:0007076">
    <property type="term" value="P:mitotic chromosome condensation"/>
    <property type="evidence" value="ECO:0007669"/>
    <property type="project" value="InterPro"/>
</dbReference>
<dbReference type="Pfam" id="PF05786">
    <property type="entry name" value="Cnd2"/>
    <property type="match status" value="1"/>
</dbReference>
<keyword evidence="7" id="KW-0132">Cell division</keyword>
<sequence length="374" mass="42079">MRKVKNGQKFFPPETIKKINTDESAPGSQQYADLGNNDDEAEKKRYFIKSLTLLFGTGVNGPFLNLSARQGAFQLDNLTNGQLADMYSKCVQLSQHGKINQKNAWSLQLVDYINNIIELDEQTNFTKASHTLDAASKIYSSRVDSVHQDIFKTLGTFHQTDASGNENAMPADETAAIHQKEERKLRNRNVGKSTIAASEDAITETLKSLVVKVDPLFHKTATAFDDGGAKGLLMNQLYVQNGCQIVFDGTTLLEQNDLYSLRGSVTEIIQSIESNTKKNVGQSMEERDLEKQWTKELAYRTFGMTREQSKAIVTGESRYSESFNFDQTDLTWAPAAPLCPLLERFEMNIRKLSKDTRLKDYQKELESSGSLLYH</sequence>
<evidence type="ECO:0000256" key="9">
    <source>
        <dbReference type="ARBA" id="ARBA00023067"/>
    </source>
</evidence>
<evidence type="ECO:0000256" key="6">
    <source>
        <dbReference type="ARBA" id="ARBA00022490"/>
    </source>
</evidence>
<evidence type="ECO:0000256" key="3">
    <source>
        <dbReference type="ARBA" id="ARBA00009471"/>
    </source>
</evidence>
<dbReference type="GO" id="GO:0051301">
    <property type="term" value="P:cell division"/>
    <property type="evidence" value="ECO:0007669"/>
    <property type="project" value="UniProtKB-KW"/>
</dbReference>